<sequence>MTVHHQYSKSGNYGEEKPTREETHQCILLHCVAAKRGAAIGASKRGKQAGLNSSICDGVALMDDLLCISPFAKCTPCLPGRRGNFLKIINNKNGNKQGKDSIEGVENN</sequence>
<gene>
    <name evidence="2" type="ORF">POVCU1_028440</name>
    <name evidence="1" type="ORF">POVCU2_0031060</name>
</gene>
<organism evidence="1 4">
    <name type="scientific">Plasmodium ovale curtisi</name>
    <dbReference type="NCBI Taxonomy" id="864141"/>
    <lineage>
        <taxon>Eukaryota</taxon>
        <taxon>Sar</taxon>
        <taxon>Alveolata</taxon>
        <taxon>Apicomplexa</taxon>
        <taxon>Aconoidasida</taxon>
        <taxon>Haemosporida</taxon>
        <taxon>Plasmodiidae</taxon>
        <taxon>Plasmodium</taxon>
        <taxon>Plasmodium (Plasmodium)</taxon>
    </lineage>
</organism>
<evidence type="ECO:0000313" key="3">
    <source>
        <dbReference type="Proteomes" id="UP000078546"/>
    </source>
</evidence>
<reference evidence="3 4" key="1">
    <citation type="submission" date="2016-05" db="EMBL/GenBank/DDBJ databases">
        <authorList>
            <person name="Naeem Raeece"/>
        </authorList>
    </citation>
    <scope>NUCLEOTIDE SEQUENCE [LARGE SCALE GENOMIC DNA]</scope>
</reference>
<evidence type="ECO:0000313" key="1">
    <source>
        <dbReference type="EMBL" id="SBS85364.1"/>
    </source>
</evidence>
<evidence type="ECO:0000313" key="2">
    <source>
        <dbReference type="EMBL" id="SBS94484.1"/>
    </source>
</evidence>
<accession>A0A1A8VXY1</accession>
<evidence type="ECO:0000313" key="4">
    <source>
        <dbReference type="Proteomes" id="UP000078560"/>
    </source>
</evidence>
<dbReference type="AlphaFoldDB" id="A0A1A8VXY1"/>
<protein>
    <submittedName>
        <fullName evidence="1">Uncharacterized protein</fullName>
    </submittedName>
</protein>
<proteinExistence type="predicted"/>
<dbReference type="Proteomes" id="UP000078560">
    <property type="component" value="Unassembled WGS sequence"/>
</dbReference>
<dbReference type="EMBL" id="FLQV01000525">
    <property type="protein sequence ID" value="SBS94484.1"/>
    <property type="molecule type" value="Genomic_DNA"/>
</dbReference>
<name>A0A1A8VXY1_PLAOA</name>
<dbReference type="Proteomes" id="UP000078546">
    <property type="component" value="Unassembled WGS sequence"/>
</dbReference>
<dbReference type="EMBL" id="FLQU01000416">
    <property type="protein sequence ID" value="SBS85364.1"/>
    <property type="molecule type" value="Genomic_DNA"/>
</dbReference>
<reference evidence="1" key="2">
    <citation type="submission" date="2016-05" db="EMBL/GenBank/DDBJ databases">
        <authorList>
            <person name="Lavstsen T."/>
            <person name="Jespersen J.S."/>
        </authorList>
    </citation>
    <scope>NUCLEOTIDE SEQUENCE [LARGE SCALE GENOMIC DNA]</scope>
</reference>